<protein>
    <submittedName>
        <fullName evidence="1">Uncharacterized protein</fullName>
    </submittedName>
</protein>
<sequence>MEQWYKEAREYLQHYRLYHKITGMPFNDSLNVGKSERIKRLEVWCKQVTGAVDAIANPKLAELIRDEYIIPGGGRKLAQAKLNVSAGYYCTLRKQAVREWWRLANELY</sequence>
<proteinExistence type="predicted"/>
<dbReference type="AlphaFoldDB" id="A0A3R8JAE1"/>
<gene>
    <name evidence="1" type="ORF">D1831_00720</name>
</gene>
<comment type="caution">
    <text evidence="1">The sequence shown here is derived from an EMBL/GenBank/DDBJ whole genome shotgun (WGS) entry which is preliminary data.</text>
</comment>
<organism evidence="1 2">
    <name type="scientific">Lactiplantibacillus garii</name>
    <dbReference type="NCBI Taxonomy" id="2306423"/>
    <lineage>
        <taxon>Bacteria</taxon>
        <taxon>Bacillati</taxon>
        <taxon>Bacillota</taxon>
        <taxon>Bacilli</taxon>
        <taxon>Lactobacillales</taxon>
        <taxon>Lactobacillaceae</taxon>
        <taxon>Lactiplantibacillus</taxon>
    </lineage>
</organism>
<dbReference type="Proteomes" id="UP000283633">
    <property type="component" value="Unassembled WGS sequence"/>
</dbReference>
<evidence type="ECO:0000313" key="1">
    <source>
        <dbReference type="EMBL" id="RRK11896.1"/>
    </source>
</evidence>
<dbReference type="OrthoDB" id="2300316at2"/>
<keyword evidence="2" id="KW-1185">Reference proteome</keyword>
<accession>A0A3R8JAE1</accession>
<dbReference type="RefSeq" id="WP_125070696.1">
    <property type="nucleotide sequence ID" value="NZ_QWZQ01000001.1"/>
</dbReference>
<reference evidence="1 2" key="1">
    <citation type="submission" date="2018-08" db="EMBL/GenBank/DDBJ databases">
        <title>Genome Lactobacillus garii FI11369.</title>
        <authorList>
            <person name="Diaz M."/>
            <person name="Narbad A."/>
        </authorList>
    </citation>
    <scope>NUCLEOTIDE SEQUENCE [LARGE SCALE GENOMIC DNA]</scope>
    <source>
        <strain evidence="1 2">FI11369</strain>
    </source>
</reference>
<evidence type="ECO:0000313" key="2">
    <source>
        <dbReference type="Proteomes" id="UP000283633"/>
    </source>
</evidence>
<dbReference type="EMBL" id="QWZQ01000001">
    <property type="protein sequence ID" value="RRK11896.1"/>
    <property type="molecule type" value="Genomic_DNA"/>
</dbReference>
<name>A0A3R8JAE1_9LACO</name>